<name>A0ABV2FML0_9HYPH</name>
<comment type="caution">
    <text evidence="3">The sequence shown here is derived from an EMBL/GenBank/DDBJ whole genome shotgun (WGS) entry which is preliminary data.</text>
</comment>
<keyword evidence="2" id="KW-0732">Signal</keyword>
<proteinExistence type="predicted"/>
<dbReference type="RefSeq" id="WP_354185561.1">
    <property type="nucleotide sequence ID" value="NZ_JBEPLT010000002.1"/>
</dbReference>
<keyword evidence="1" id="KW-0472">Membrane</keyword>
<keyword evidence="1" id="KW-1133">Transmembrane helix</keyword>
<evidence type="ECO:0000256" key="1">
    <source>
        <dbReference type="SAM" id="Phobius"/>
    </source>
</evidence>
<feature type="chain" id="PRO_5046082477" evidence="2">
    <location>
        <begin position="29"/>
        <end position="115"/>
    </location>
</feature>
<feature type="signal peptide" evidence="2">
    <location>
        <begin position="1"/>
        <end position="28"/>
    </location>
</feature>
<dbReference type="Proteomes" id="UP001549112">
    <property type="component" value="Unassembled WGS sequence"/>
</dbReference>
<reference evidence="3 4" key="1">
    <citation type="submission" date="2024-06" db="EMBL/GenBank/DDBJ databases">
        <title>Genomic Encyclopedia of Type Strains, Phase IV (KMG-IV): sequencing the most valuable type-strain genomes for metagenomic binning, comparative biology and taxonomic classification.</title>
        <authorList>
            <person name="Goeker M."/>
        </authorList>
    </citation>
    <scope>NUCLEOTIDE SEQUENCE [LARGE SCALE GENOMIC DNA]</scope>
    <source>
        <strain evidence="3 4">DSM 23650</strain>
    </source>
</reference>
<organism evidence="3 4">
    <name type="scientific">Bartonella japonica</name>
    <dbReference type="NCBI Taxonomy" id="357761"/>
    <lineage>
        <taxon>Bacteria</taxon>
        <taxon>Pseudomonadati</taxon>
        <taxon>Pseudomonadota</taxon>
        <taxon>Alphaproteobacteria</taxon>
        <taxon>Hyphomicrobiales</taxon>
        <taxon>Bartonellaceae</taxon>
        <taxon>Bartonella</taxon>
    </lineage>
</organism>
<feature type="transmembrane region" description="Helical" evidence="1">
    <location>
        <begin position="84"/>
        <end position="104"/>
    </location>
</feature>
<dbReference type="EMBL" id="JBEPLT010000002">
    <property type="protein sequence ID" value="MET3559752.1"/>
    <property type="molecule type" value="Genomic_DNA"/>
</dbReference>
<sequence length="115" mass="12512">MIKIFKNYMLNLLVVTTFIFSQAVSANANYSSQKENISDYVTPQVENTTSIATNATAFYVPAVNHTAESSDASEGKVEKVVEPVTIGLGILFAGYAISFILGVIKDITSIFRNTH</sequence>
<keyword evidence="1" id="KW-0812">Transmembrane</keyword>
<evidence type="ECO:0000313" key="3">
    <source>
        <dbReference type="EMBL" id="MET3559752.1"/>
    </source>
</evidence>
<evidence type="ECO:0000256" key="2">
    <source>
        <dbReference type="SAM" id="SignalP"/>
    </source>
</evidence>
<accession>A0ABV2FML0</accession>
<gene>
    <name evidence="3" type="ORF">ABID39_000429</name>
</gene>
<evidence type="ECO:0000313" key="4">
    <source>
        <dbReference type="Proteomes" id="UP001549112"/>
    </source>
</evidence>
<keyword evidence="4" id="KW-1185">Reference proteome</keyword>
<protein>
    <submittedName>
        <fullName evidence="3">Uncharacterized protein</fullName>
    </submittedName>
</protein>